<protein>
    <recommendedName>
        <fullName evidence="4">DUF2784 domain-containing protein</fullName>
    </recommendedName>
</protein>
<name>A0ABS9KDL2_9BACT</name>
<keyword evidence="3" id="KW-1185">Reference proteome</keyword>
<evidence type="ECO:0000256" key="1">
    <source>
        <dbReference type="SAM" id="Phobius"/>
    </source>
</evidence>
<organism evidence="2 3">
    <name type="scientific">Rhodohalobacter sulfatireducens</name>
    <dbReference type="NCBI Taxonomy" id="2911366"/>
    <lineage>
        <taxon>Bacteria</taxon>
        <taxon>Pseudomonadati</taxon>
        <taxon>Balneolota</taxon>
        <taxon>Balneolia</taxon>
        <taxon>Balneolales</taxon>
        <taxon>Balneolaceae</taxon>
        <taxon>Rhodohalobacter</taxon>
    </lineage>
</organism>
<feature type="transmembrane region" description="Helical" evidence="1">
    <location>
        <begin position="93"/>
        <end position="110"/>
    </location>
</feature>
<keyword evidence="1" id="KW-1133">Transmembrane helix</keyword>
<dbReference type="EMBL" id="JAKLWS010000011">
    <property type="protein sequence ID" value="MCG2588939.1"/>
    <property type="molecule type" value="Genomic_DNA"/>
</dbReference>
<evidence type="ECO:0000313" key="2">
    <source>
        <dbReference type="EMBL" id="MCG2588939.1"/>
    </source>
</evidence>
<evidence type="ECO:0000313" key="3">
    <source>
        <dbReference type="Proteomes" id="UP001165366"/>
    </source>
</evidence>
<comment type="caution">
    <text evidence="2">The sequence shown here is derived from an EMBL/GenBank/DDBJ whole genome shotgun (WGS) entry which is preliminary data.</text>
</comment>
<keyword evidence="1" id="KW-0472">Membrane</keyword>
<feature type="transmembrane region" description="Helical" evidence="1">
    <location>
        <begin position="40"/>
        <end position="59"/>
    </location>
</feature>
<gene>
    <name evidence="2" type="ORF">L6773_10195</name>
</gene>
<dbReference type="RefSeq" id="WP_237854027.1">
    <property type="nucleotide sequence ID" value="NZ_JAKLWS010000011.1"/>
</dbReference>
<sequence>MHPNSSLRLIKILHTIAWAFFAGCILAIPIFAWLEKFTTAALLIGIVFIEVFIILFNKWRCPLTDIAARYTDNREDNFDIYLPLWLARYNKQIFGTLFAAGLIFTWIQWLV</sequence>
<reference evidence="2" key="1">
    <citation type="submission" date="2022-01" db="EMBL/GenBank/DDBJ databases">
        <authorList>
            <person name="Wang Y."/>
        </authorList>
    </citation>
    <scope>NUCLEOTIDE SEQUENCE</scope>
    <source>
        <strain evidence="2">WB101</strain>
    </source>
</reference>
<dbReference type="Proteomes" id="UP001165366">
    <property type="component" value="Unassembled WGS sequence"/>
</dbReference>
<keyword evidence="1" id="KW-0812">Transmembrane</keyword>
<feature type="transmembrane region" description="Helical" evidence="1">
    <location>
        <begin position="12"/>
        <end position="34"/>
    </location>
</feature>
<accession>A0ABS9KDL2</accession>
<evidence type="ECO:0008006" key="4">
    <source>
        <dbReference type="Google" id="ProtNLM"/>
    </source>
</evidence>
<reference evidence="2" key="2">
    <citation type="submission" date="2024-05" db="EMBL/GenBank/DDBJ databases">
        <title>Rhodohalobacter halophilus gen. nov., sp. nov., a moderately halophilic member of the family Balneolaceae.</title>
        <authorList>
            <person name="Xia J."/>
        </authorList>
    </citation>
    <scope>NUCLEOTIDE SEQUENCE</scope>
    <source>
        <strain evidence="2">WB101</strain>
    </source>
</reference>
<proteinExistence type="predicted"/>